<evidence type="ECO:0000259" key="1">
    <source>
        <dbReference type="Pfam" id="PF04230"/>
    </source>
</evidence>
<accession>X0T2K1</accession>
<gene>
    <name evidence="2" type="ORF">S01H1_12752</name>
</gene>
<feature type="domain" description="Polysaccharide pyruvyl transferase" evidence="1">
    <location>
        <begin position="25"/>
        <end position="169"/>
    </location>
</feature>
<evidence type="ECO:0000313" key="2">
    <source>
        <dbReference type="EMBL" id="GAF70280.1"/>
    </source>
</evidence>
<sequence length="171" mass="19842">MVSGIKAPSKILKRLFRTGLYRRIDEFKAFVKQHIDENHHLYESIRDLKAANTIYDAFICGSDQIWAPNLFHEWSYLSFVDGKHRKIAYAPSIGLPTIPDTLKPRMASLIKEIRYLSVREKQGAEIINELTGIQVPIVLDPTLLINRNKWIRMLTETKLQEPYVLCYLLGE</sequence>
<proteinExistence type="predicted"/>
<feature type="non-terminal residue" evidence="2">
    <location>
        <position position="171"/>
    </location>
</feature>
<dbReference type="EMBL" id="BARS01006558">
    <property type="protein sequence ID" value="GAF70280.1"/>
    <property type="molecule type" value="Genomic_DNA"/>
</dbReference>
<name>X0T2K1_9ZZZZ</name>
<protein>
    <recommendedName>
        <fullName evidence="1">Polysaccharide pyruvyl transferase domain-containing protein</fullName>
    </recommendedName>
</protein>
<organism evidence="2">
    <name type="scientific">marine sediment metagenome</name>
    <dbReference type="NCBI Taxonomy" id="412755"/>
    <lineage>
        <taxon>unclassified sequences</taxon>
        <taxon>metagenomes</taxon>
        <taxon>ecological metagenomes</taxon>
    </lineage>
</organism>
<dbReference type="AlphaFoldDB" id="X0T2K1"/>
<dbReference type="Pfam" id="PF04230">
    <property type="entry name" value="PS_pyruv_trans"/>
    <property type="match status" value="1"/>
</dbReference>
<dbReference type="InterPro" id="IPR007345">
    <property type="entry name" value="Polysacch_pyruvyl_Trfase"/>
</dbReference>
<reference evidence="2" key="1">
    <citation type="journal article" date="2014" name="Front. Microbiol.">
        <title>High frequency of phylogenetically diverse reductive dehalogenase-homologous genes in deep subseafloor sedimentary metagenomes.</title>
        <authorList>
            <person name="Kawai M."/>
            <person name="Futagami T."/>
            <person name="Toyoda A."/>
            <person name="Takaki Y."/>
            <person name="Nishi S."/>
            <person name="Hori S."/>
            <person name="Arai W."/>
            <person name="Tsubouchi T."/>
            <person name="Morono Y."/>
            <person name="Uchiyama I."/>
            <person name="Ito T."/>
            <person name="Fujiyama A."/>
            <person name="Inagaki F."/>
            <person name="Takami H."/>
        </authorList>
    </citation>
    <scope>NUCLEOTIDE SEQUENCE</scope>
    <source>
        <strain evidence="2">Expedition CK06-06</strain>
    </source>
</reference>
<comment type="caution">
    <text evidence="2">The sequence shown here is derived from an EMBL/GenBank/DDBJ whole genome shotgun (WGS) entry which is preliminary data.</text>
</comment>